<proteinExistence type="predicted"/>
<feature type="domain" description="Xaa-Pro dipeptidyl-peptidase C-terminal" evidence="2">
    <location>
        <begin position="327"/>
        <end position="586"/>
    </location>
</feature>
<dbReference type="InterPro" id="IPR008979">
    <property type="entry name" value="Galactose-bd-like_sf"/>
</dbReference>
<evidence type="ECO:0000256" key="1">
    <source>
        <dbReference type="ARBA" id="ARBA00022801"/>
    </source>
</evidence>
<dbReference type="InterPro" id="IPR029058">
    <property type="entry name" value="AB_hydrolase_fold"/>
</dbReference>
<dbReference type="InterPro" id="IPR050585">
    <property type="entry name" value="Xaa-Pro_dipeptidyl-ppase/CocE"/>
</dbReference>
<organism evidence="3 4">
    <name type="scientific">Aspergillus tubingensis (strain CBS 134.48)</name>
    <dbReference type="NCBI Taxonomy" id="767770"/>
    <lineage>
        <taxon>Eukaryota</taxon>
        <taxon>Fungi</taxon>
        <taxon>Dikarya</taxon>
        <taxon>Ascomycota</taxon>
        <taxon>Pezizomycotina</taxon>
        <taxon>Eurotiomycetes</taxon>
        <taxon>Eurotiomycetidae</taxon>
        <taxon>Eurotiales</taxon>
        <taxon>Aspergillaceae</taxon>
        <taxon>Aspergillus</taxon>
        <taxon>Aspergillus subgen. Circumdati</taxon>
    </lineage>
</organism>
<dbReference type="Gene3D" id="1.10.3020.20">
    <property type="match status" value="1"/>
</dbReference>
<dbReference type="AlphaFoldDB" id="A0A1L9N5T0"/>
<keyword evidence="1" id="KW-0378">Hydrolase</keyword>
<dbReference type="InterPro" id="IPR013736">
    <property type="entry name" value="Xaa-Pro_dipept_C"/>
</dbReference>
<accession>A0A1L9N5T0</accession>
<dbReference type="STRING" id="767770.A0A1L9N5T0"/>
<dbReference type="GO" id="GO:0008239">
    <property type="term" value="F:dipeptidyl-peptidase activity"/>
    <property type="evidence" value="ECO:0007669"/>
    <property type="project" value="InterPro"/>
</dbReference>
<dbReference type="Proteomes" id="UP000184304">
    <property type="component" value="Unassembled WGS sequence"/>
</dbReference>
<keyword evidence="4" id="KW-1185">Reference proteome</keyword>
<dbReference type="OMA" id="ESKSMHP"/>
<dbReference type="Gene3D" id="2.60.120.260">
    <property type="entry name" value="Galactose-binding domain-like"/>
    <property type="match status" value="1"/>
</dbReference>
<dbReference type="InterPro" id="IPR000383">
    <property type="entry name" value="Xaa-Pro-like_dom"/>
</dbReference>
<gene>
    <name evidence="3" type="ORF">ASPTUDRAFT_56421</name>
</gene>
<dbReference type="SUPFAM" id="SSF53474">
    <property type="entry name" value="alpha/beta-Hydrolases"/>
    <property type="match status" value="1"/>
</dbReference>
<evidence type="ECO:0000313" key="4">
    <source>
        <dbReference type="Proteomes" id="UP000184304"/>
    </source>
</evidence>
<reference evidence="4" key="1">
    <citation type="journal article" date="2017" name="Genome Biol.">
        <title>Comparative genomics reveals high biological diversity and specific adaptations in the industrially and medically important fungal genus Aspergillus.</title>
        <authorList>
            <person name="de Vries R.P."/>
            <person name="Riley R."/>
            <person name="Wiebenga A."/>
            <person name="Aguilar-Osorio G."/>
            <person name="Amillis S."/>
            <person name="Uchima C.A."/>
            <person name="Anderluh G."/>
            <person name="Asadollahi M."/>
            <person name="Askin M."/>
            <person name="Barry K."/>
            <person name="Battaglia E."/>
            <person name="Bayram O."/>
            <person name="Benocci T."/>
            <person name="Braus-Stromeyer S.A."/>
            <person name="Caldana C."/>
            <person name="Canovas D."/>
            <person name="Cerqueira G.C."/>
            <person name="Chen F."/>
            <person name="Chen W."/>
            <person name="Choi C."/>
            <person name="Clum A."/>
            <person name="Dos Santos R.A."/>
            <person name="Damasio A.R."/>
            <person name="Diallinas G."/>
            <person name="Emri T."/>
            <person name="Fekete E."/>
            <person name="Flipphi M."/>
            <person name="Freyberg S."/>
            <person name="Gallo A."/>
            <person name="Gournas C."/>
            <person name="Habgood R."/>
            <person name="Hainaut M."/>
            <person name="Harispe M.L."/>
            <person name="Henrissat B."/>
            <person name="Hilden K.S."/>
            <person name="Hope R."/>
            <person name="Hossain A."/>
            <person name="Karabika E."/>
            <person name="Karaffa L."/>
            <person name="Karanyi Z."/>
            <person name="Krasevec N."/>
            <person name="Kuo A."/>
            <person name="Kusch H."/>
            <person name="LaButti K."/>
            <person name="Lagendijk E.L."/>
            <person name="Lapidus A."/>
            <person name="Levasseur A."/>
            <person name="Lindquist E."/>
            <person name="Lipzen A."/>
            <person name="Logrieco A.F."/>
            <person name="MacCabe A."/>
            <person name="Maekelae M.R."/>
            <person name="Malavazi I."/>
            <person name="Melin P."/>
            <person name="Meyer V."/>
            <person name="Mielnichuk N."/>
            <person name="Miskei M."/>
            <person name="Molnar A.P."/>
            <person name="Mule G."/>
            <person name="Ngan C.Y."/>
            <person name="Orejas M."/>
            <person name="Orosz E."/>
            <person name="Ouedraogo J.P."/>
            <person name="Overkamp K.M."/>
            <person name="Park H.-S."/>
            <person name="Perrone G."/>
            <person name="Piumi F."/>
            <person name="Punt P.J."/>
            <person name="Ram A.F."/>
            <person name="Ramon A."/>
            <person name="Rauscher S."/>
            <person name="Record E."/>
            <person name="Riano-Pachon D.M."/>
            <person name="Robert V."/>
            <person name="Roehrig J."/>
            <person name="Ruller R."/>
            <person name="Salamov A."/>
            <person name="Salih N.S."/>
            <person name="Samson R.A."/>
            <person name="Sandor E."/>
            <person name="Sanguinetti M."/>
            <person name="Schuetze T."/>
            <person name="Sepcic K."/>
            <person name="Shelest E."/>
            <person name="Sherlock G."/>
            <person name="Sophianopoulou V."/>
            <person name="Squina F.M."/>
            <person name="Sun H."/>
            <person name="Susca A."/>
            <person name="Todd R.B."/>
            <person name="Tsang A."/>
            <person name="Unkles S.E."/>
            <person name="van de Wiele N."/>
            <person name="van Rossen-Uffink D."/>
            <person name="Oliveira J.V."/>
            <person name="Vesth T.C."/>
            <person name="Visser J."/>
            <person name="Yu J.-H."/>
            <person name="Zhou M."/>
            <person name="Andersen M.R."/>
            <person name="Archer D.B."/>
            <person name="Baker S.E."/>
            <person name="Benoit I."/>
            <person name="Brakhage A.A."/>
            <person name="Braus G.H."/>
            <person name="Fischer R."/>
            <person name="Frisvad J.C."/>
            <person name="Goldman G.H."/>
            <person name="Houbraken J."/>
            <person name="Oakley B."/>
            <person name="Pocsi I."/>
            <person name="Scazzocchio C."/>
            <person name="Seiboth B."/>
            <person name="vanKuyk P.A."/>
            <person name="Wortman J."/>
            <person name="Dyer P.S."/>
            <person name="Grigoriev I.V."/>
        </authorList>
    </citation>
    <scope>NUCLEOTIDE SEQUENCE [LARGE SCALE GENOMIC DNA]</scope>
    <source>
        <strain evidence="4">CBS 134.48</strain>
    </source>
</reference>
<protein>
    <recommendedName>
        <fullName evidence="2">Xaa-Pro dipeptidyl-peptidase C-terminal domain-containing protein</fullName>
    </recommendedName>
</protein>
<dbReference type="OrthoDB" id="2578740at2759"/>
<dbReference type="NCBIfam" id="TIGR00976">
    <property type="entry name" value="CocE_NonD"/>
    <property type="match status" value="1"/>
</dbReference>
<dbReference type="InterPro" id="IPR005674">
    <property type="entry name" value="CocE/Ser_esterase"/>
</dbReference>
<sequence>MTMKNDADIPTEPLLPPAIGHAGYQGLNPRIEILRQGDRPFSARALPCDILVEHDVAIQMRDGVKLYADIYRPTATHDRVPAILSWSPFGKKFNGIQCLRLITPWNLGIPPDALSGLEKFEGLDPAEWVDKGYAIANVDSRGAFDSEGRMVIMGTQEAEDGFDTIEDLASRKWCNGMIGMAGNSHLAIVQWFIAALQPPSLKAIAPWEGCGDLYREQFARGGIYGGDMFDQLIVKHMLRGHSGMESFRHAYETSPLMNSWWADKRPQMSNINIPTYITGTWTNSMHGMGAIRGWMEITKTDDKWLRFHPYQEWHDLWANKQAQEELLRFFDRYLKLQQNGWESTPRLRLAVLRYETAPPLVNVVHDDFPIPQTIYRKAYLRHGGLLSLDELVPSQGVVGEVSYDSQDRSDFVSFTYLFPQTTQLVGIAKAMLYMSCPATDDLDIHIILCKISSDGKEQRSLNIPWDNIPVSSIDEIPDENQSELILYKGPAGVLRASHREVDVSKSLHENWPFHPHRKEQKIPPGQVTRLEIGIWAMGVEYAAGESIQLQISGHYRGMTDFKGQESSVNKGKHVVHFGGGYDSHLVLPFLT</sequence>
<dbReference type="SUPFAM" id="SSF49785">
    <property type="entry name" value="Galactose-binding domain-like"/>
    <property type="match status" value="1"/>
</dbReference>
<dbReference type="Pfam" id="PF02129">
    <property type="entry name" value="Peptidase_S15"/>
    <property type="match status" value="1"/>
</dbReference>
<dbReference type="SMART" id="SM00939">
    <property type="entry name" value="PepX_C"/>
    <property type="match status" value="1"/>
</dbReference>
<dbReference type="PANTHER" id="PTHR43056">
    <property type="entry name" value="PEPTIDASE S9 PROLYL OLIGOPEPTIDASE"/>
    <property type="match status" value="1"/>
</dbReference>
<dbReference type="Gene3D" id="3.40.50.1820">
    <property type="entry name" value="alpha/beta hydrolase"/>
    <property type="match status" value="1"/>
</dbReference>
<evidence type="ECO:0000313" key="3">
    <source>
        <dbReference type="EMBL" id="OJI84522.1"/>
    </source>
</evidence>
<dbReference type="EMBL" id="KV878203">
    <property type="protein sequence ID" value="OJI84522.1"/>
    <property type="molecule type" value="Genomic_DNA"/>
</dbReference>
<dbReference type="Pfam" id="PF08530">
    <property type="entry name" value="PepX_C"/>
    <property type="match status" value="1"/>
</dbReference>
<name>A0A1L9N5T0_ASPTC</name>
<dbReference type="VEuPathDB" id="FungiDB:ASPTUDRAFT_56421"/>
<evidence type="ECO:0000259" key="2">
    <source>
        <dbReference type="SMART" id="SM00939"/>
    </source>
</evidence>
<dbReference type="PANTHER" id="PTHR43056:SF10">
    <property type="entry name" value="COCE_NOND FAMILY, PUTATIVE (AFU_ORTHOLOGUE AFUA_7G00600)-RELATED"/>
    <property type="match status" value="1"/>
</dbReference>